<dbReference type="AlphaFoldDB" id="A0A8B7V9I4"/>
<organism evidence="3">
    <name type="scientific">Castor canadensis</name>
    <name type="common">American beaver</name>
    <dbReference type="NCBI Taxonomy" id="51338"/>
    <lineage>
        <taxon>Eukaryota</taxon>
        <taxon>Metazoa</taxon>
        <taxon>Chordata</taxon>
        <taxon>Craniata</taxon>
        <taxon>Vertebrata</taxon>
        <taxon>Euteleostomi</taxon>
        <taxon>Mammalia</taxon>
        <taxon>Eutheria</taxon>
        <taxon>Euarchontoglires</taxon>
        <taxon>Glires</taxon>
        <taxon>Rodentia</taxon>
        <taxon>Castorimorpha</taxon>
        <taxon>Castoridae</taxon>
        <taxon>Castor</taxon>
    </lineage>
</organism>
<protein>
    <submittedName>
        <fullName evidence="3">Twitchin</fullName>
    </submittedName>
</protein>
<dbReference type="GO" id="GO:0004672">
    <property type="term" value="F:protein kinase activity"/>
    <property type="evidence" value="ECO:0007669"/>
    <property type="project" value="TreeGrafter"/>
</dbReference>
<keyword evidence="1" id="KW-0393">Immunoglobulin domain</keyword>
<dbReference type="KEGG" id="ccan:109691744"/>
<dbReference type="FunFam" id="2.60.40.10:FF:000107">
    <property type="entry name" value="Myosin, light chain kinase a"/>
    <property type="match status" value="1"/>
</dbReference>
<dbReference type="SUPFAM" id="SSF48726">
    <property type="entry name" value="Immunoglobulin"/>
    <property type="match status" value="1"/>
</dbReference>
<dbReference type="InterPro" id="IPR036179">
    <property type="entry name" value="Ig-like_dom_sf"/>
</dbReference>
<dbReference type="GO" id="GO:0003007">
    <property type="term" value="P:heart morphogenesis"/>
    <property type="evidence" value="ECO:0007669"/>
    <property type="project" value="UniProtKB-ARBA"/>
</dbReference>
<dbReference type="PROSITE" id="PS50835">
    <property type="entry name" value="IG_LIKE"/>
    <property type="match status" value="1"/>
</dbReference>
<feature type="domain" description="Ig-like" evidence="2">
    <location>
        <begin position="31"/>
        <end position="128"/>
    </location>
</feature>
<evidence type="ECO:0000259" key="2">
    <source>
        <dbReference type="PROSITE" id="PS50835"/>
    </source>
</evidence>
<gene>
    <name evidence="3" type="primary">LOC109691744</name>
</gene>
<dbReference type="Gene3D" id="2.60.40.10">
    <property type="entry name" value="Immunoglobulins"/>
    <property type="match status" value="1"/>
</dbReference>
<accession>A0A8B7V9I4</accession>
<dbReference type="OrthoDB" id="2152335at2759"/>
<dbReference type="InterPro" id="IPR013783">
    <property type="entry name" value="Ig-like_fold"/>
</dbReference>
<dbReference type="GO" id="GO:0055013">
    <property type="term" value="P:cardiac muscle cell development"/>
    <property type="evidence" value="ECO:0007669"/>
    <property type="project" value="UniProtKB-ARBA"/>
</dbReference>
<dbReference type="PANTHER" id="PTHR47633:SF4">
    <property type="entry name" value="MYOPALLADIN ISOFORM X1"/>
    <property type="match status" value="1"/>
</dbReference>
<dbReference type="Pfam" id="PF07679">
    <property type="entry name" value="I-set"/>
    <property type="match status" value="1"/>
</dbReference>
<dbReference type="PANTHER" id="PTHR47633">
    <property type="entry name" value="IMMUNOGLOBULIN"/>
    <property type="match status" value="1"/>
</dbReference>
<proteinExistence type="predicted"/>
<reference evidence="3" key="1">
    <citation type="submission" date="2025-08" db="UniProtKB">
        <authorList>
            <consortium name="RefSeq"/>
        </authorList>
    </citation>
    <scope>IDENTIFICATION</scope>
    <source>
        <tissue evidence="3">Leukocyte</tissue>
    </source>
</reference>
<evidence type="ECO:0000256" key="1">
    <source>
        <dbReference type="ARBA" id="ARBA00023319"/>
    </source>
</evidence>
<dbReference type="InterPro" id="IPR007110">
    <property type="entry name" value="Ig-like_dom"/>
</dbReference>
<sequence>MHLVLRVKTLAGEVMSPFHLIPRSLTESHSPSLSVVPPKIQKGFGNTKALKGTTITLTAQIMGEPVTNNGWCKDGEDIEEDDRVFVEIGTATTTLTILRATPQDSGKYEVYVENSLGMDQSFAHVDVASKGPSDLSPWLQA</sequence>
<dbReference type="RefSeq" id="XP_020027505.1">
    <property type="nucleotide sequence ID" value="XM_020171916.1"/>
</dbReference>
<name>A0A8B7V9I4_CASCN</name>
<dbReference type="InterPro" id="IPR013098">
    <property type="entry name" value="Ig_I-set"/>
</dbReference>
<evidence type="ECO:0000313" key="3">
    <source>
        <dbReference type="RefSeq" id="XP_020027505.1"/>
    </source>
</evidence>
<dbReference type="CTD" id="100996693"/>